<feature type="compositionally biased region" description="Acidic residues" evidence="8">
    <location>
        <begin position="457"/>
        <end position="467"/>
    </location>
</feature>
<evidence type="ECO:0000313" key="10">
    <source>
        <dbReference type="EMBL" id="KAL0066185.1"/>
    </source>
</evidence>
<sequence length="665" mass="73712">MALSSLLLGKSKSSIDKELDSLFKTDVPTSRPAPPTTIASSSDAPNSKRKHESTDADHEEVSKRVKGGAAKDTTREKKPQVVEKRRTKKQEKVVVKEKKKEAKEQPVEKDSSEDEVMANDEDEDNSDLENAYLMKTLSGKKGKEKARQKESDDEEDEEEDGQSDEDVEEKADSSSSDEDALPPQHETVSKSSKKRSKAVKVKYVPSEETQEQRDSRTIFVGNLSVEVAHKKSLRKQLQRHVLSLIPTTSPKPKIESIRFRSVPFSVPTSTLPQDEDDPKSKGKGGKKPKSSRPHDLERTSNWKGQHDEGETEKKFLTPAQKKKVAFINQNFHESANDMHAYIVFAHPPLPGADNAPARKSNLPPPAEVMDPYEAARLAKEVCDGSTFMDRVLRVDIAAKNPVAAVVNTEGRVVKTDVDPKKCVFVGNLDFESKEEDVRVFFEGVISSEKGPRPPDDGKEEEESDGEEAQAGSKPRMWVKRVRIIRDKDTQLGKGFAYVQFVSHECVDEILALEPSKLKFAKRKLRVERCKTLPGVSAKLSSKPKSDKTSKSTKPIKSSRPTGPVSVPKGDPSLGEKLVHMSKEDRKKAKASDPDRLARRLAKKKARNALATPGKDSDGIKVLGKDRTRDRKNGFAKGKKGKTGVGSSSKGRVRSEKAATKRNMKK</sequence>
<dbReference type="InterPro" id="IPR012677">
    <property type="entry name" value="Nucleotide-bd_a/b_plait_sf"/>
</dbReference>
<feature type="region of interest" description="Disordered" evidence="8">
    <location>
        <begin position="446"/>
        <end position="474"/>
    </location>
</feature>
<keyword evidence="11" id="KW-1185">Reference proteome</keyword>
<gene>
    <name evidence="10" type="primary">NOP12</name>
    <name evidence="10" type="ORF">AAF712_006810</name>
</gene>
<dbReference type="InterPro" id="IPR000504">
    <property type="entry name" value="RRM_dom"/>
</dbReference>
<organism evidence="10 11">
    <name type="scientific">Marasmius tenuissimus</name>
    <dbReference type="NCBI Taxonomy" id="585030"/>
    <lineage>
        <taxon>Eukaryota</taxon>
        <taxon>Fungi</taxon>
        <taxon>Dikarya</taxon>
        <taxon>Basidiomycota</taxon>
        <taxon>Agaricomycotina</taxon>
        <taxon>Agaricomycetes</taxon>
        <taxon>Agaricomycetidae</taxon>
        <taxon>Agaricales</taxon>
        <taxon>Marasmiineae</taxon>
        <taxon>Marasmiaceae</taxon>
        <taxon>Marasmius</taxon>
    </lineage>
</organism>
<evidence type="ECO:0000256" key="3">
    <source>
        <dbReference type="ARBA" id="ARBA00007077"/>
    </source>
</evidence>
<feature type="region of interest" description="Disordered" evidence="8">
    <location>
        <begin position="535"/>
        <end position="665"/>
    </location>
</feature>
<evidence type="ECO:0000259" key="9">
    <source>
        <dbReference type="PROSITE" id="PS50102"/>
    </source>
</evidence>
<feature type="compositionally biased region" description="Low complexity" evidence="8">
    <location>
        <begin position="551"/>
        <end position="561"/>
    </location>
</feature>
<feature type="region of interest" description="Disordered" evidence="8">
    <location>
        <begin position="22"/>
        <end position="216"/>
    </location>
</feature>
<feature type="compositionally biased region" description="Basic and acidic residues" evidence="8">
    <location>
        <begin position="576"/>
        <end position="597"/>
    </location>
</feature>
<feature type="compositionally biased region" description="Basic and acidic residues" evidence="8">
    <location>
        <begin position="72"/>
        <end position="110"/>
    </location>
</feature>
<dbReference type="SUPFAM" id="SSF54928">
    <property type="entry name" value="RNA-binding domain, RBD"/>
    <property type="match status" value="1"/>
</dbReference>
<dbReference type="PROSITE" id="PS50102">
    <property type="entry name" value="RRM"/>
    <property type="match status" value="1"/>
</dbReference>
<evidence type="ECO:0000256" key="7">
    <source>
        <dbReference type="PROSITE-ProRule" id="PRU00176"/>
    </source>
</evidence>
<feature type="compositionally biased region" description="Basic residues" evidence="8">
    <location>
        <begin position="281"/>
        <end position="291"/>
    </location>
</feature>
<comment type="function">
    <text evidence="1">Involved in pre-25S rRNA processing.</text>
</comment>
<evidence type="ECO:0000256" key="4">
    <source>
        <dbReference type="ARBA" id="ARBA00015520"/>
    </source>
</evidence>
<feature type="compositionally biased region" description="Acidic residues" evidence="8">
    <location>
        <begin position="151"/>
        <end position="180"/>
    </location>
</feature>
<dbReference type="PANTHER" id="PTHR23236">
    <property type="entry name" value="EUKARYOTIC TRANSLATION INITIATION FACTOR 4B/4H"/>
    <property type="match status" value="1"/>
</dbReference>
<feature type="compositionally biased region" description="Basic and acidic residues" evidence="8">
    <location>
        <begin position="614"/>
        <end position="632"/>
    </location>
</feature>
<dbReference type="EMBL" id="JBBXMP010000038">
    <property type="protein sequence ID" value="KAL0066185.1"/>
    <property type="molecule type" value="Genomic_DNA"/>
</dbReference>
<evidence type="ECO:0000256" key="5">
    <source>
        <dbReference type="ARBA" id="ARBA00022884"/>
    </source>
</evidence>
<evidence type="ECO:0000256" key="8">
    <source>
        <dbReference type="SAM" id="MobiDB-lite"/>
    </source>
</evidence>
<name>A0ABR2ZY35_9AGAR</name>
<dbReference type="SMART" id="SM00360">
    <property type="entry name" value="RRM"/>
    <property type="match status" value="1"/>
</dbReference>
<evidence type="ECO:0000256" key="2">
    <source>
        <dbReference type="ARBA" id="ARBA00004604"/>
    </source>
</evidence>
<proteinExistence type="inferred from homology"/>
<evidence type="ECO:0000313" key="11">
    <source>
        <dbReference type="Proteomes" id="UP001437256"/>
    </source>
</evidence>
<reference evidence="10 11" key="1">
    <citation type="submission" date="2024-05" db="EMBL/GenBank/DDBJ databases">
        <title>A draft genome resource for the thread blight pathogen Marasmius tenuissimus strain MS-2.</title>
        <authorList>
            <person name="Yulfo-Soto G.E."/>
            <person name="Baruah I.K."/>
            <person name="Amoako-Attah I."/>
            <person name="Bukari Y."/>
            <person name="Meinhardt L.W."/>
            <person name="Bailey B.A."/>
            <person name="Cohen S.P."/>
        </authorList>
    </citation>
    <scope>NUCLEOTIDE SEQUENCE [LARGE SCALE GENOMIC DNA]</scope>
    <source>
        <strain evidence="10 11">MS-2</strain>
    </source>
</reference>
<dbReference type="Proteomes" id="UP001437256">
    <property type="component" value="Unassembled WGS sequence"/>
</dbReference>
<dbReference type="InterPro" id="IPR035979">
    <property type="entry name" value="RBD_domain_sf"/>
</dbReference>
<accession>A0ABR2ZY35</accession>
<feature type="compositionally biased region" description="Basic and acidic residues" evidence="8">
    <location>
        <begin position="292"/>
        <end position="315"/>
    </location>
</feature>
<feature type="compositionally biased region" description="Basic and acidic residues" evidence="8">
    <location>
        <begin position="52"/>
        <end position="63"/>
    </location>
</feature>
<evidence type="ECO:0000256" key="6">
    <source>
        <dbReference type="ARBA" id="ARBA00023242"/>
    </source>
</evidence>
<protein>
    <recommendedName>
        <fullName evidence="4">Nucleolar protein 12</fullName>
    </recommendedName>
</protein>
<dbReference type="Gene3D" id="3.30.70.330">
    <property type="match status" value="1"/>
</dbReference>
<keyword evidence="6" id="KW-0539">Nucleus</keyword>
<feature type="domain" description="RRM" evidence="9">
    <location>
        <begin position="421"/>
        <end position="531"/>
    </location>
</feature>
<comment type="caution">
    <text evidence="10">The sequence shown here is derived from an EMBL/GenBank/DDBJ whole genome shotgun (WGS) entry which is preliminary data.</text>
</comment>
<comment type="subcellular location">
    <subcellularLocation>
        <location evidence="2">Nucleus</location>
        <location evidence="2">Nucleolus</location>
    </subcellularLocation>
</comment>
<dbReference type="PANTHER" id="PTHR23236:SF25">
    <property type="entry name" value="RNA-BINDING PROTEIN 34"/>
    <property type="match status" value="1"/>
</dbReference>
<feature type="region of interest" description="Disordered" evidence="8">
    <location>
        <begin position="265"/>
        <end position="316"/>
    </location>
</feature>
<feature type="compositionally biased region" description="Basic residues" evidence="8">
    <location>
        <begin position="191"/>
        <end position="200"/>
    </location>
</feature>
<comment type="similarity">
    <text evidence="3">Belongs to the RRM RBM34 family.</text>
</comment>
<evidence type="ECO:0000256" key="1">
    <source>
        <dbReference type="ARBA" id="ARBA00002475"/>
    </source>
</evidence>
<keyword evidence="5 7" id="KW-0694">RNA-binding</keyword>
<feature type="compositionally biased region" description="Acidic residues" evidence="8">
    <location>
        <begin position="111"/>
        <end position="127"/>
    </location>
</feature>